<accession>A0A9C6X0C5</accession>
<dbReference type="PANTHER" id="PTHR10353">
    <property type="entry name" value="GLYCOSYL HYDROLASE"/>
    <property type="match status" value="1"/>
</dbReference>
<dbReference type="GeneID" id="113211361"/>
<dbReference type="PRINTS" id="PR00131">
    <property type="entry name" value="GLHYDRLASE1"/>
</dbReference>
<dbReference type="SUPFAM" id="SSF51445">
    <property type="entry name" value="(Trans)glycosidases"/>
    <property type="match status" value="1"/>
</dbReference>
<dbReference type="Proteomes" id="UP000504606">
    <property type="component" value="Unplaced"/>
</dbReference>
<dbReference type="OrthoDB" id="65569at2759"/>
<evidence type="ECO:0000256" key="5">
    <source>
        <dbReference type="SAM" id="Phobius"/>
    </source>
</evidence>
<evidence type="ECO:0000256" key="3">
    <source>
        <dbReference type="ARBA" id="ARBA00023295"/>
    </source>
</evidence>
<dbReference type="GO" id="GO:0008422">
    <property type="term" value="F:beta-glucosidase activity"/>
    <property type="evidence" value="ECO:0007669"/>
    <property type="project" value="TreeGrafter"/>
</dbReference>
<dbReference type="InterPro" id="IPR017853">
    <property type="entry name" value="GH"/>
</dbReference>
<dbReference type="GO" id="GO:0005975">
    <property type="term" value="P:carbohydrate metabolic process"/>
    <property type="evidence" value="ECO:0007669"/>
    <property type="project" value="InterPro"/>
</dbReference>
<name>A0A9C6X0C5_FRAOC</name>
<keyword evidence="3" id="KW-0326">Glycosidase</keyword>
<dbReference type="RefSeq" id="XP_052126650.1">
    <property type="nucleotide sequence ID" value="XM_052270690.1"/>
</dbReference>
<keyword evidence="5" id="KW-0812">Transmembrane</keyword>
<organism evidence="6 7">
    <name type="scientific">Frankliniella occidentalis</name>
    <name type="common">Western flower thrips</name>
    <name type="synonym">Euthrips occidentalis</name>
    <dbReference type="NCBI Taxonomy" id="133901"/>
    <lineage>
        <taxon>Eukaryota</taxon>
        <taxon>Metazoa</taxon>
        <taxon>Ecdysozoa</taxon>
        <taxon>Arthropoda</taxon>
        <taxon>Hexapoda</taxon>
        <taxon>Insecta</taxon>
        <taxon>Pterygota</taxon>
        <taxon>Neoptera</taxon>
        <taxon>Paraneoptera</taxon>
        <taxon>Thysanoptera</taxon>
        <taxon>Terebrantia</taxon>
        <taxon>Thripoidea</taxon>
        <taxon>Thripidae</taxon>
        <taxon>Frankliniella</taxon>
    </lineage>
</organism>
<keyword evidence="6" id="KW-1185">Reference proteome</keyword>
<keyword evidence="2" id="KW-0378">Hydrolase</keyword>
<evidence type="ECO:0000313" key="7">
    <source>
        <dbReference type="RefSeq" id="XP_052126650.1"/>
    </source>
</evidence>
<keyword evidence="5" id="KW-1133">Transmembrane helix</keyword>
<feature type="transmembrane region" description="Helical" evidence="5">
    <location>
        <begin position="43"/>
        <end position="66"/>
    </location>
</feature>
<dbReference type="PANTHER" id="PTHR10353:SF36">
    <property type="entry name" value="LP05116P"/>
    <property type="match status" value="1"/>
</dbReference>
<reference evidence="7" key="1">
    <citation type="submission" date="2025-08" db="UniProtKB">
        <authorList>
            <consortium name="RefSeq"/>
        </authorList>
    </citation>
    <scope>IDENTIFICATION</scope>
    <source>
        <tissue evidence="7">Whole organism</tissue>
    </source>
</reference>
<protein>
    <submittedName>
        <fullName evidence="7">Myrosinase 1</fullName>
    </submittedName>
</protein>
<dbReference type="AlphaFoldDB" id="A0A9C6X0C5"/>
<comment type="similarity">
    <text evidence="1 4">Belongs to the glycosyl hydrolase 1 family.</text>
</comment>
<dbReference type="Gene3D" id="3.20.20.80">
    <property type="entry name" value="Glycosidases"/>
    <property type="match status" value="1"/>
</dbReference>
<keyword evidence="5" id="KW-0472">Membrane</keyword>
<dbReference type="InterPro" id="IPR001360">
    <property type="entry name" value="Glyco_hydro_1"/>
</dbReference>
<proteinExistence type="inferred from homology"/>
<evidence type="ECO:0000256" key="4">
    <source>
        <dbReference type="RuleBase" id="RU003690"/>
    </source>
</evidence>
<dbReference type="KEGG" id="foc:113211361"/>
<evidence type="ECO:0000256" key="1">
    <source>
        <dbReference type="ARBA" id="ARBA00010838"/>
    </source>
</evidence>
<sequence length="607" mass="67565">MCRGCILGINLVEGWCLRGRSGVYLIGSLAFHKGRRCELLRPLSYTMGALLAFLLCLSGLQVLVAAPQDASQHHSLLHDLRATLAASPPKVPSPRVRADTADQDVWPRGLLLGAGLSAIQSEGASREEGKGESMIDFAMNFPGLFTDNVSVAADHYHRFREDLDLAKEMKFTSHRFSIAWTRVLPTGGVDNVNEKGVQFYKDYIDKVISNNMEPMVTMLHFDQPILVENATGGWGHSEMIDKYVDYADFLFRTFGDKVKYWNTINEPNIYCNYFRSLLPDLVPVEERDKFYDCMHNIAVAHAKTYRLYKQKYAAKQKGKVGLSVVVWPASPKTTQSEDVMASEIFNQVYVGTLIHPVIFGDYPPVLRYLVDKADAESGLSESRLPAFTPEEKKLLAGGVTDFIALNVYSRCTASYNHNKTSGAEQSILLGPVMKDMPFIEVTGVGNFDVTEESLMQDALLWIWRTYHVPIIITENGYGDKNHVGVKDTVRAAYHSANLRSLVRTMKEYDVEVLAYYAWALLDVFEFSAGYTGRPFGLIHVDYESGTLKRTLKDSSKFFIDLATSGRVPYVSLPDEGGTSTGSTSAIASGLLLSAVWVAIWLRSSTAL</sequence>
<gene>
    <name evidence="7" type="primary">LOC113211361</name>
</gene>
<evidence type="ECO:0000256" key="2">
    <source>
        <dbReference type="ARBA" id="ARBA00022801"/>
    </source>
</evidence>
<dbReference type="Pfam" id="PF00232">
    <property type="entry name" value="Glyco_hydro_1"/>
    <property type="match status" value="1"/>
</dbReference>
<evidence type="ECO:0000313" key="6">
    <source>
        <dbReference type="Proteomes" id="UP000504606"/>
    </source>
</evidence>